<protein>
    <submittedName>
        <fullName evidence="2">Uncharacterized protein</fullName>
    </submittedName>
</protein>
<comment type="caution">
    <text evidence="2">The sequence shown here is derived from an EMBL/GenBank/DDBJ whole genome shotgun (WGS) entry which is preliminary data.</text>
</comment>
<dbReference type="Proteomes" id="UP001284901">
    <property type="component" value="Unassembled WGS sequence"/>
</dbReference>
<feature type="region of interest" description="Disordered" evidence="1">
    <location>
        <begin position="1"/>
        <end position="32"/>
    </location>
</feature>
<feature type="compositionally biased region" description="Basic residues" evidence="1">
    <location>
        <begin position="1"/>
        <end position="11"/>
    </location>
</feature>
<evidence type="ECO:0000256" key="1">
    <source>
        <dbReference type="SAM" id="MobiDB-lite"/>
    </source>
</evidence>
<feature type="region of interest" description="Disordered" evidence="1">
    <location>
        <begin position="65"/>
        <end position="91"/>
    </location>
</feature>
<proteinExistence type="predicted"/>
<reference evidence="2 4" key="1">
    <citation type="submission" date="2023-10" db="EMBL/GenBank/DDBJ databases">
        <title>Whole Genome based description of the genera Actinobaculum and Actinotignum reveals a complex phylogenetic relationship within the species included in the genus Actinotignum.</title>
        <authorList>
            <person name="Jensen C.S."/>
            <person name="Dargis R."/>
            <person name="Kemp M."/>
            <person name="Christensen J.J."/>
        </authorList>
    </citation>
    <scope>NUCLEOTIDE SEQUENCE</scope>
    <source>
        <strain evidence="3 4">SLA_B089</strain>
        <strain evidence="2">SLA_B245</strain>
    </source>
</reference>
<keyword evidence="4" id="KW-1185">Reference proteome</keyword>
<evidence type="ECO:0000313" key="4">
    <source>
        <dbReference type="Proteomes" id="UP001284901"/>
    </source>
</evidence>
<evidence type="ECO:0000313" key="5">
    <source>
        <dbReference type="Proteomes" id="UP001288320"/>
    </source>
</evidence>
<evidence type="ECO:0000313" key="3">
    <source>
        <dbReference type="EMBL" id="MDY5146137.1"/>
    </source>
</evidence>
<evidence type="ECO:0000313" key="2">
    <source>
        <dbReference type="EMBL" id="MDY5140830.1"/>
    </source>
</evidence>
<name>A0AAW9HJ42_9ACTO</name>
<dbReference type="Proteomes" id="UP001288320">
    <property type="component" value="Unassembled WGS sequence"/>
</dbReference>
<sequence length="133" mass="14199">MASKAHSARTHRVVDNSQVADSGQGDGAQQAARVHRAVVRLSEVDARRVESGELKDAAEALQRLARGDGGATLPHPDTPTKKSALKKNALGATTVAPRDAAVSARDIRMRDIVARTAHEQSILDERPPHFGKL</sequence>
<dbReference type="EMBL" id="JAWNFV010000011">
    <property type="protein sequence ID" value="MDY5140830.1"/>
    <property type="molecule type" value="Genomic_DNA"/>
</dbReference>
<dbReference type="GeneID" id="92812830"/>
<dbReference type="EMBL" id="JAWNFY010000008">
    <property type="protein sequence ID" value="MDY5146137.1"/>
    <property type="molecule type" value="Genomic_DNA"/>
</dbReference>
<accession>A0AAW9HJ42</accession>
<gene>
    <name evidence="2" type="ORF">R6G74_05840</name>
    <name evidence="3" type="ORF">R6P33_03740</name>
</gene>
<dbReference type="AlphaFoldDB" id="A0AAW9HJ42"/>
<dbReference type="RefSeq" id="WP_087070404.1">
    <property type="nucleotide sequence ID" value="NZ_CAUPFC010000003.1"/>
</dbReference>
<organism evidence="2 5">
    <name type="scientific">Actinotignum timonense</name>
    <dbReference type="NCBI Taxonomy" id="1870995"/>
    <lineage>
        <taxon>Bacteria</taxon>
        <taxon>Bacillati</taxon>
        <taxon>Actinomycetota</taxon>
        <taxon>Actinomycetes</taxon>
        <taxon>Actinomycetales</taxon>
        <taxon>Actinomycetaceae</taxon>
        <taxon>Actinotignum</taxon>
    </lineage>
</organism>